<evidence type="ECO:0000259" key="6">
    <source>
        <dbReference type="Pfam" id="PF00501"/>
    </source>
</evidence>
<dbReference type="PANTHER" id="PTHR43767">
    <property type="entry name" value="LONG-CHAIN-FATTY-ACID--COA LIGASE"/>
    <property type="match status" value="1"/>
</dbReference>
<evidence type="ECO:0000256" key="2">
    <source>
        <dbReference type="ARBA" id="ARBA00022598"/>
    </source>
</evidence>
<accession>A0A163ZKR3</accession>
<dbReference type="SUPFAM" id="SSF56801">
    <property type="entry name" value="Acetyl-CoA synthetase-like"/>
    <property type="match status" value="1"/>
</dbReference>
<protein>
    <recommendedName>
        <fullName evidence="5">3-methylmercaptopropionyl-CoA ligase</fullName>
        <ecNumber evidence="4">6.2.1.44</ecNumber>
    </recommendedName>
</protein>
<comment type="catalytic activity">
    <reaction evidence="3">
        <text>3-(methylsulfanyl)propanoate + ATP + CoA = 3-(methylsulfanyl)propanoyl-CoA + AMP + diphosphate</text>
        <dbReference type="Rhea" id="RHEA:43052"/>
        <dbReference type="ChEBI" id="CHEBI:30616"/>
        <dbReference type="ChEBI" id="CHEBI:33019"/>
        <dbReference type="ChEBI" id="CHEBI:49016"/>
        <dbReference type="ChEBI" id="CHEBI:57287"/>
        <dbReference type="ChEBI" id="CHEBI:82815"/>
        <dbReference type="ChEBI" id="CHEBI:456215"/>
        <dbReference type="EC" id="6.2.1.44"/>
    </reaction>
    <physiologicalReaction direction="left-to-right" evidence="3">
        <dbReference type="Rhea" id="RHEA:43053"/>
    </physiologicalReaction>
</comment>
<comment type="similarity">
    <text evidence="1">Belongs to the ATP-dependent AMP-binding enzyme family.</text>
</comment>
<keyword evidence="9" id="KW-1185">Reference proteome</keyword>
<proteinExistence type="inferred from homology"/>
<evidence type="ECO:0000256" key="4">
    <source>
        <dbReference type="ARBA" id="ARBA00066616"/>
    </source>
</evidence>
<dbReference type="InterPro" id="IPR050237">
    <property type="entry name" value="ATP-dep_AMP-bd_enzyme"/>
</dbReference>
<dbReference type="Gene3D" id="3.40.50.12780">
    <property type="entry name" value="N-terminal domain of ligase-like"/>
    <property type="match status" value="1"/>
</dbReference>
<evidence type="ECO:0000259" key="7">
    <source>
        <dbReference type="Pfam" id="PF13193"/>
    </source>
</evidence>
<reference evidence="8 9" key="1">
    <citation type="submission" date="2016-03" db="EMBL/GenBank/DDBJ databases">
        <title>Microsymbionts genomes from the relict species Vavilovia formosa (Stev.) Fed.</title>
        <authorList>
            <person name="Kopat V."/>
            <person name="Chirak E."/>
            <person name="Kimeklis A."/>
            <person name="Andronov E."/>
        </authorList>
    </citation>
    <scope>NUCLEOTIDE SEQUENCE [LARGE SCALE GENOMIC DNA]</scope>
    <source>
        <strain evidence="8 9">Vaf07</strain>
    </source>
</reference>
<dbReference type="FunFam" id="3.30.300.30:FF:000008">
    <property type="entry name" value="2,3-dihydroxybenzoate-AMP ligase"/>
    <property type="match status" value="1"/>
</dbReference>
<name>A0A163ZKR3_9BRAD</name>
<dbReference type="InterPro" id="IPR025110">
    <property type="entry name" value="AMP-bd_C"/>
</dbReference>
<dbReference type="InterPro" id="IPR042099">
    <property type="entry name" value="ANL_N_sf"/>
</dbReference>
<dbReference type="InterPro" id="IPR020845">
    <property type="entry name" value="AMP-binding_CS"/>
</dbReference>
<dbReference type="OrthoDB" id="9803968at2"/>
<sequence>MQRPRRRPCHRERPLNQLYSGGTAGSLIVSAIARYGDRPALADGHVRWSYRDFGDVVARFISLFRNLGLRKGDALSILSGNRAESWAAISAAAVMGLRYTPLHPMAAEDDHAFILEDAEISALIVESGKFAARGLALRSRVPGLKHLLSFGALDGARDLLAELPNVTPAPLVDESSTGDICWLAYTGGTTGRSKGVMLPHRVIVAMALAIYADWDWPADIRYLAATPISHAAGITLFPVMLRGGFARLVQGFDAETYCRVVHEEKITATFLVPTLIYALIDAPELRAKYDMSSLQMIVYGAAPMSPDRLREGVGIFGNVFVQLYGQTEAPQIITTMRKIDHDDSKPGRLGSCGRANPMVEVKLFDAEMREVATGEPGEICVRGSLVMDGYWKRPDATEDAFRGGWLHTGDVAVKDADGFFYIVDRTKDMIISGGFNIYPREVEDALMAHHAVASAAVIGIPDAKWGEAVKAFVVLKAGANNSAEELQAHVKDKRGAPWSPKTIDFVAEIPVTGLGKIDRKALRAPYWEGRTRGVA</sequence>
<evidence type="ECO:0000256" key="3">
    <source>
        <dbReference type="ARBA" id="ARBA00051915"/>
    </source>
</evidence>
<dbReference type="InterPro" id="IPR045851">
    <property type="entry name" value="AMP-bd_C_sf"/>
</dbReference>
<comment type="caution">
    <text evidence="8">The sequence shown here is derived from an EMBL/GenBank/DDBJ whole genome shotgun (WGS) entry which is preliminary data.</text>
</comment>
<dbReference type="GO" id="GO:0016877">
    <property type="term" value="F:ligase activity, forming carbon-sulfur bonds"/>
    <property type="evidence" value="ECO:0007669"/>
    <property type="project" value="UniProtKB-ARBA"/>
</dbReference>
<dbReference type="AlphaFoldDB" id="A0A163ZKR3"/>
<keyword evidence="2" id="KW-0436">Ligase</keyword>
<dbReference type="PANTHER" id="PTHR43767:SF7">
    <property type="entry name" value="MEDIUM_LONG-CHAIN-FATTY-ACID--COA LIGASE FADD8"/>
    <property type="match status" value="1"/>
</dbReference>
<dbReference type="Gene3D" id="3.30.300.30">
    <property type="match status" value="1"/>
</dbReference>
<dbReference type="Pfam" id="PF00501">
    <property type="entry name" value="AMP-binding"/>
    <property type="match status" value="1"/>
</dbReference>
<dbReference type="InterPro" id="IPR000873">
    <property type="entry name" value="AMP-dep_synth/lig_dom"/>
</dbReference>
<dbReference type="Proteomes" id="UP000076574">
    <property type="component" value="Unassembled WGS sequence"/>
</dbReference>
<gene>
    <name evidence="8" type="ORF">A4A58_27200</name>
</gene>
<evidence type="ECO:0000313" key="9">
    <source>
        <dbReference type="Proteomes" id="UP000076574"/>
    </source>
</evidence>
<feature type="domain" description="AMP-dependent synthetase/ligase" evidence="6">
    <location>
        <begin position="32"/>
        <end position="391"/>
    </location>
</feature>
<dbReference type="PROSITE" id="PS00455">
    <property type="entry name" value="AMP_BINDING"/>
    <property type="match status" value="1"/>
</dbReference>
<feature type="domain" description="AMP-binding enzyme C-terminal" evidence="7">
    <location>
        <begin position="441"/>
        <end position="516"/>
    </location>
</feature>
<evidence type="ECO:0000256" key="5">
    <source>
        <dbReference type="ARBA" id="ARBA00067668"/>
    </source>
</evidence>
<dbReference type="Pfam" id="PF13193">
    <property type="entry name" value="AMP-binding_C"/>
    <property type="match status" value="1"/>
</dbReference>
<dbReference type="EMBL" id="LVYV01000010">
    <property type="protein sequence ID" value="KZD23588.1"/>
    <property type="molecule type" value="Genomic_DNA"/>
</dbReference>
<dbReference type="STRING" id="943830.A4A58_27200"/>
<evidence type="ECO:0000313" key="8">
    <source>
        <dbReference type="EMBL" id="KZD23588.1"/>
    </source>
</evidence>
<organism evidence="8 9">
    <name type="scientific">Tardiphaga robiniae</name>
    <dbReference type="NCBI Taxonomy" id="943830"/>
    <lineage>
        <taxon>Bacteria</taxon>
        <taxon>Pseudomonadati</taxon>
        <taxon>Pseudomonadota</taxon>
        <taxon>Alphaproteobacteria</taxon>
        <taxon>Hyphomicrobiales</taxon>
        <taxon>Nitrobacteraceae</taxon>
        <taxon>Tardiphaga</taxon>
    </lineage>
</organism>
<dbReference type="EC" id="6.2.1.44" evidence="4"/>
<evidence type="ECO:0000256" key="1">
    <source>
        <dbReference type="ARBA" id="ARBA00006432"/>
    </source>
</evidence>